<dbReference type="Proteomes" id="UP001524499">
    <property type="component" value="Unassembled WGS sequence"/>
</dbReference>
<keyword evidence="3" id="KW-1185">Reference proteome</keyword>
<dbReference type="RefSeq" id="WP_256600583.1">
    <property type="nucleotide sequence ID" value="NZ_JANIBJ010000003.1"/>
</dbReference>
<evidence type="ECO:0000313" key="2">
    <source>
        <dbReference type="EMBL" id="MCQ8102944.1"/>
    </source>
</evidence>
<reference evidence="2 3" key="1">
    <citation type="submission" date="2022-07" db="EMBL/GenBank/DDBJ databases">
        <title>Methylomonas rivi sp. nov., Methylomonas rosea sp. nov., Methylomonas aureus sp. nov. and Methylomonas subterranea sp. nov., four novel methanotrophs isolated from a freshwater creek and the deep terrestrial subsurface.</title>
        <authorList>
            <person name="Abin C."/>
            <person name="Sankaranarayanan K."/>
            <person name="Garner C."/>
            <person name="Sindelar R."/>
            <person name="Kotary K."/>
            <person name="Garner R."/>
            <person name="Barclay S."/>
            <person name="Lawson P."/>
            <person name="Krumholz L."/>
        </authorList>
    </citation>
    <scope>NUCLEOTIDE SEQUENCE [LARGE SCALE GENOMIC DNA]</scope>
    <source>
        <strain evidence="2 3">SURF-2</strain>
    </source>
</reference>
<evidence type="ECO:0008006" key="4">
    <source>
        <dbReference type="Google" id="ProtNLM"/>
    </source>
</evidence>
<name>A0ABT1TBV7_9GAMM</name>
<keyword evidence="1" id="KW-0732">Signal</keyword>
<evidence type="ECO:0000313" key="3">
    <source>
        <dbReference type="Proteomes" id="UP001524499"/>
    </source>
</evidence>
<gene>
    <name evidence="2" type="ORF">NP590_02400</name>
</gene>
<proteinExistence type="predicted"/>
<evidence type="ECO:0000256" key="1">
    <source>
        <dbReference type="SAM" id="SignalP"/>
    </source>
</evidence>
<comment type="caution">
    <text evidence="2">The sequence shown here is derived from an EMBL/GenBank/DDBJ whole genome shotgun (WGS) entry which is preliminary data.</text>
</comment>
<dbReference type="EMBL" id="JANIBJ010000003">
    <property type="protein sequence ID" value="MCQ8102944.1"/>
    <property type="molecule type" value="Genomic_DNA"/>
</dbReference>
<dbReference type="PROSITE" id="PS51257">
    <property type="entry name" value="PROKAR_LIPOPROTEIN"/>
    <property type="match status" value="1"/>
</dbReference>
<feature type="signal peptide" evidence="1">
    <location>
        <begin position="1"/>
        <end position="27"/>
    </location>
</feature>
<organism evidence="2 3">
    <name type="scientific">Methylomonas subterranea</name>
    <dbReference type="NCBI Taxonomy" id="2952225"/>
    <lineage>
        <taxon>Bacteria</taxon>
        <taxon>Pseudomonadati</taxon>
        <taxon>Pseudomonadota</taxon>
        <taxon>Gammaproteobacteria</taxon>
        <taxon>Methylococcales</taxon>
        <taxon>Methylococcaceae</taxon>
        <taxon>Methylomonas</taxon>
    </lineage>
</organism>
<protein>
    <recommendedName>
        <fullName evidence="4">Secreted protein</fullName>
    </recommendedName>
</protein>
<sequence>MKTRFFQILVLGLAAATAGLISLPAVAAPAAMTSCTMTYKLSGWSFVYKQYDGVGHISCSNGQRAQVGLSSKSIGFTIGKSEIEGTGVFSEVRNLNEIYGHYAALTGHAGVTKSVDAQVLTSGEISLALTGKGRGIDIGVTLGALTVSPR</sequence>
<accession>A0ABT1TBV7</accession>
<feature type="chain" id="PRO_5045052298" description="Secreted protein" evidence="1">
    <location>
        <begin position="28"/>
        <end position="150"/>
    </location>
</feature>